<proteinExistence type="predicted"/>
<evidence type="ECO:0000313" key="2">
    <source>
        <dbReference type="EMBL" id="PUA40094.1"/>
    </source>
</evidence>
<accession>A0A2T6G7F6</accession>
<reference evidence="2 3" key="1">
    <citation type="submission" date="2018-03" db="EMBL/GenBank/DDBJ databases">
        <title>Genome sequence of Paenibacillus elgii strain AC13 an antimicrobial compound producing bacteria.</title>
        <authorList>
            <person name="Kurokawa A.S."/>
            <person name="Araujo J.F."/>
            <person name="Costa R.A."/>
            <person name="Ortega D.B."/>
            <person name="Pires A.S."/>
            <person name="Pappas G.J.Jr."/>
            <person name="Franco O.L."/>
            <person name="Barreto C."/>
            <person name="Magalhaes B.S."/>
            <person name="Kruger R.H."/>
        </authorList>
    </citation>
    <scope>NUCLEOTIDE SEQUENCE [LARGE SCALE GENOMIC DNA]</scope>
    <source>
        <strain evidence="2 3">AC13</strain>
    </source>
</reference>
<comment type="caution">
    <text evidence="2">The sequence shown here is derived from an EMBL/GenBank/DDBJ whole genome shotgun (WGS) entry which is preliminary data.</text>
</comment>
<sequence>MLDAGVANTVIDTWMSPAWKELDVKRQEAEQAGDGTAAAAYEVQADYIHWLANELRKTSGQQIMNGSCCKSCEQEPFFCIIPRNQNRRSRLKSPIFRTGLQKGSGPVPGN</sequence>
<evidence type="ECO:0000313" key="3">
    <source>
        <dbReference type="Proteomes" id="UP000244184"/>
    </source>
</evidence>
<organism evidence="2 3">
    <name type="scientific">Paenibacillus elgii</name>
    <dbReference type="NCBI Taxonomy" id="189691"/>
    <lineage>
        <taxon>Bacteria</taxon>
        <taxon>Bacillati</taxon>
        <taxon>Bacillota</taxon>
        <taxon>Bacilli</taxon>
        <taxon>Bacillales</taxon>
        <taxon>Paenibacillaceae</taxon>
        <taxon>Paenibacillus</taxon>
    </lineage>
</organism>
<protein>
    <submittedName>
        <fullName evidence="2">Uncharacterized protein</fullName>
    </submittedName>
</protein>
<name>A0A2T6G7F6_9BACL</name>
<evidence type="ECO:0000256" key="1">
    <source>
        <dbReference type="SAM" id="MobiDB-lite"/>
    </source>
</evidence>
<feature type="region of interest" description="Disordered" evidence="1">
    <location>
        <begin position="91"/>
        <end position="110"/>
    </location>
</feature>
<dbReference type="AlphaFoldDB" id="A0A2T6G7F6"/>
<dbReference type="EMBL" id="PYHP01000018">
    <property type="protein sequence ID" value="PUA40094.1"/>
    <property type="molecule type" value="Genomic_DNA"/>
</dbReference>
<gene>
    <name evidence="2" type="ORF">C8Z91_06245</name>
</gene>
<dbReference type="Proteomes" id="UP000244184">
    <property type="component" value="Unassembled WGS sequence"/>
</dbReference>
<dbReference type="RefSeq" id="WP_108530689.1">
    <property type="nucleotide sequence ID" value="NZ_PYHP01000018.1"/>
</dbReference>